<proteinExistence type="predicted"/>
<comment type="caution">
    <text evidence="2">The sequence shown here is derived from an EMBL/GenBank/DDBJ whole genome shotgun (WGS) entry which is preliminary data.</text>
</comment>
<evidence type="ECO:0000256" key="1">
    <source>
        <dbReference type="SAM" id="MobiDB-lite"/>
    </source>
</evidence>
<feature type="region of interest" description="Disordered" evidence="1">
    <location>
        <begin position="69"/>
        <end position="89"/>
    </location>
</feature>
<evidence type="ECO:0000313" key="2">
    <source>
        <dbReference type="EMBL" id="GJD91625.1"/>
    </source>
</evidence>
<dbReference type="AlphaFoldDB" id="A0AAV4ZST7"/>
<name>A0AAV4ZST7_9HYPH</name>
<reference evidence="2" key="1">
    <citation type="journal article" date="2016" name="Front. Microbiol.">
        <title>Genome Sequence of the Piezophilic, Mesophilic Sulfate-Reducing Bacterium Desulfovibrio indicus J2T.</title>
        <authorList>
            <person name="Cao J."/>
            <person name="Maignien L."/>
            <person name="Shao Z."/>
            <person name="Alain K."/>
            <person name="Jebbar M."/>
        </authorList>
    </citation>
    <scope>NUCLEOTIDE SEQUENCE</scope>
    <source>
        <strain evidence="2">DSM 16372</strain>
    </source>
</reference>
<protein>
    <submittedName>
        <fullName evidence="2">Uncharacterized protein</fullName>
    </submittedName>
</protein>
<dbReference type="RefSeq" id="WP_238231637.1">
    <property type="nucleotide sequence ID" value="NZ_BPQO01000029.1"/>
</dbReference>
<evidence type="ECO:0000313" key="3">
    <source>
        <dbReference type="Proteomes" id="UP001055247"/>
    </source>
</evidence>
<organism evidence="2 3">
    <name type="scientific">Methylobacterium hispanicum</name>
    <dbReference type="NCBI Taxonomy" id="270350"/>
    <lineage>
        <taxon>Bacteria</taxon>
        <taxon>Pseudomonadati</taxon>
        <taxon>Pseudomonadota</taxon>
        <taxon>Alphaproteobacteria</taxon>
        <taxon>Hyphomicrobiales</taxon>
        <taxon>Methylobacteriaceae</taxon>
        <taxon>Methylobacterium</taxon>
    </lineage>
</organism>
<reference evidence="2" key="2">
    <citation type="submission" date="2021-08" db="EMBL/GenBank/DDBJ databases">
        <authorList>
            <person name="Tani A."/>
            <person name="Ola A."/>
            <person name="Ogura Y."/>
            <person name="Katsura K."/>
            <person name="Hayashi T."/>
        </authorList>
    </citation>
    <scope>NUCLEOTIDE SEQUENCE</scope>
    <source>
        <strain evidence="2">DSM 16372</strain>
    </source>
</reference>
<keyword evidence="3" id="KW-1185">Reference proteome</keyword>
<dbReference type="EMBL" id="BPQO01000029">
    <property type="protein sequence ID" value="GJD91625.1"/>
    <property type="molecule type" value="Genomic_DNA"/>
</dbReference>
<sequence>MTLRIIVDGAGHYFRRTEESGAIVVTRRGDAARQLGSRHPFWRAVDLWRSQGCRVGPDGLCLWQYPKHQRGRDASARNEASTRPAPATV</sequence>
<dbReference type="Proteomes" id="UP001055247">
    <property type="component" value="Unassembled WGS sequence"/>
</dbReference>
<gene>
    <name evidence="2" type="ORF">BHAOGJBA_5173</name>
</gene>
<accession>A0AAV4ZST7</accession>